<protein>
    <submittedName>
        <fullName evidence="7">Oligosaccharide flippase family protein</fullName>
    </submittedName>
</protein>
<feature type="transmembrane region" description="Helical" evidence="6">
    <location>
        <begin position="87"/>
        <end position="107"/>
    </location>
</feature>
<organism evidence="7 8">
    <name type="scientific">Mucilaginibacter lutimaris</name>
    <dbReference type="NCBI Taxonomy" id="931629"/>
    <lineage>
        <taxon>Bacteria</taxon>
        <taxon>Pseudomonadati</taxon>
        <taxon>Bacteroidota</taxon>
        <taxon>Sphingobacteriia</taxon>
        <taxon>Sphingobacteriales</taxon>
        <taxon>Sphingobacteriaceae</taxon>
        <taxon>Mucilaginibacter</taxon>
    </lineage>
</organism>
<keyword evidence="4 6" id="KW-1133">Transmembrane helix</keyword>
<feature type="transmembrane region" description="Helical" evidence="6">
    <location>
        <begin position="43"/>
        <end position="66"/>
    </location>
</feature>
<evidence type="ECO:0000256" key="2">
    <source>
        <dbReference type="ARBA" id="ARBA00022475"/>
    </source>
</evidence>
<accession>A0ABW2ZL20</accession>
<evidence type="ECO:0000256" key="6">
    <source>
        <dbReference type="SAM" id="Phobius"/>
    </source>
</evidence>
<evidence type="ECO:0000256" key="5">
    <source>
        <dbReference type="ARBA" id="ARBA00023136"/>
    </source>
</evidence>
<evidence type="ECO:0000313" key="8">
    <source>
        <dbReference type="Proteomes" id="UP001597073"/>
    </source>
</evidence>
<dbReference type="PANTHER" id="PTHR30250">
    <property type="entry name" value="PST FAMILY PREDICTED COLANIC ACID TRANSPORTER"/>
    <property type="match status" value="1"/>
</dbReference>
<sequence>MSHKKKAITSMGALVGVQILNYILPLIAIPVIVRIIGPEKFGIINYVSSITSYLILLIGFSFELSASRVIAMNQDDHEKLNSIFNKVFFAKAFLFAASVVIYTAIFFSSETLQQDKPVAIFSFLICIAYIFDCNYLYLAKQDLKQTAMFNLITKVALNLCLLIFIREKGDYIYQPLIISLAQIVVGVGAFFWAIRRYTLSITFPGLKAVWDIIWRDKILFFHSFAHTVYTTLNIIMLGYFKGITEVGFYSAGWKLIILIQALLISPLGMVLFPIIGQAFGKSKEEGIAIVQKMLPVVFFSTLIIAVGILTVGGVFINIFYGAKFLESVVIFKILAFMPMMLALNMLFGIQTMVNLKMDKYFFSITLSAAFLNILLNLVLIHFWGSEGAAISWFITETYCAVAMYALIKRRKIELLNLKYFSFSIVKATLEPIVSKFKERIKKSAA</sequence>
<dbReference type="EMBL" id="JBHTIA010000013">
    <property type="protein sequence ID" value="MFD0766894.1"/>
    <property type="molecule type" value="Genomic_DNA"/>
</dbReference>
<keyword evidence="8" id="KW-1185">Reference proteome</keyword>
<name>A0ABW2ZL20_9SPHI</name>
<feature type="transmembrane region" description="Helical" evidence="6">
    <location>
        <begin position="171"/>
        <end position="194"/>
    </location>
</feature>
<evidence type="ECO:0000256" key="1">
    <source>
        <dbReference type="ARBA" id="ARBA00004651"/>
    </source>
</evidence>
<gene>
    <name evidence="7" type="ORF">ACFQZI_18700</name>
</gene>
<dbReference type="InterPro" id="IPR002797">
    <property type="entry name" value="Polysacc_synth"/>
</dbReference>
<feature type="transmembrane region" description="Helical" evidence="6">
    <location>
        <begin position="12"/>
        <end position="37"/>
    </location>
</feature>
<feature type="transmembrane region" description="Helical" evidence="6">
    <location>
        <begin position="328"/>
        <end position="348"/>
    </location>
</feature>
<dbReference type="InterPro" id="IPR050833">
    <property type="entry name" value="Poly_Biosynth_Transport"/>
</dbReference>
<feature type="transmembrane region" description="Helical" evidence="6">
    <location>
        <begin position="360"/>
        <end position="383"/>
    </location>
</feature>
<feature type="transmembrane region" description="Helical" evidence="6">
    <location>
        <begin position="119"/>
        <end position="138"/>
    </location>
</feature>
<dbReference type="RefSeq" id="WP_377145221.1">
    <property type="nucleotide sequence ID" value="NZ_JBHTIA010000013.1"/>
</dbReference>
<feature type="transmembrane region" description="Helical" evidence="6">
    <location>
        <begin position="252"/>
        <end position="275"/>
    </location>
</feature>
<dbReference type="Proteomes" id="UP001597073">
    <property type="component" value="Unassembled WGS sequence"/>
</dbReference>
<evidence type="ECO:0000313" key="7">
    <source>
        <dbReference type="EMBL" id="MFD0766894.1"/>
    </source>
</evidence>
<evidence type="ECO:0000256" key="4">
    <source>
        <dbReference type="ARBA" id="ARBA00022989"/>
    </source>
</evidence>
<reference evidence="8" key="1">
    <citation type="journal article" date="2019" name="Int. J. Syst. Evol. Microbiol.">
        <title>The Global Catalogue of Microorganisms (GCM) 10K type strain sequencing project: providing services to taxonomists for standard genome sequencing and annotation.</title>
        <authorList>
            <consortium name="The Broad Institute Genomics Platform"/>
            <consortium name="The Broad Institute Genome Sequencing Center for Infectious Disease"/>
            <person name="Wu L."/>
            <person name="Ma J."/>
        </authorList>
    </citation>
    <scope>NUCLEOTIDE SEQUENCE [LARGE SCALE GENOMIC DNA]</scope>
    <source>
        <strain evidence="8">CCUG 60742</strain>
    </source>
</reference>
<feature type="transmembrane region" description="Helical" evidence="6">
    <location>
        <begin position="219"/>
        <end position="240"/>
    </location>
</feature>
<dbReference type="PANTHER" id="PTHR30250:SF11">
    <property type="entry name" value="O-ANTIGEN TRANSPORTER-RELATED"/>
    <property type="match status" value="1"/>
</dbReference>
<evidence type="ECO:0000256" key="3">
    <source>
        <dbReference type="ARBA" id="ARBA00022692"/>
    </source>
</evidence>
<keyword evidence="2" id="KW-1003">Cell membrane</keyword>
<proteinExistence type="predicted"/>
<feature type="transmembrane region" description="Helical" evidence="6">
    <location>
        <begin position="296"/>
        <end position="322"/>
    </location>
</feature>
<keyword evidence="5 6" id="KW-0472">Membrane</keyword>
<comment type="caution">
    <text evidence="7">The sequence shown here is derived from an EMBL/GenBank/DDBJ whole genome shotgun (WGS) entry which is preliminary data.</text>
</comment>
<feature type="transmembrane region" description="Helical" evidence="6">
    <location>
        <begin position="389"/>
        <end position="407"/>
    </location>
</feature>
<feature type="transmembrane region" description="Helical" evidence="6">
    <location>
        <begin position="147"/>
        <end position="165"/>
    </location>
</feature>
<keyword evidence="3 6" id="KW-0812">Transmembrane</keyword>
<comment type="subcellular location">
    <subcellularLocation>
        <location evidence="1">Cell membrane</location>
        <topology evidence="1">Multi-pass membrane protein</topology>
    </subcellularLocation>
</comment>
<dbReference type="Pfam" id="PF01943">
    <property type="entry name" value="Polysacc_synt"/>
    <property type="match status" value="1"/>
</dbReference>